<organism evidence="2 3">
    <name type="scientific">Shewanella jiangmenensis</name>
    <dbReference type="NCBI Taxonomy" id="2837387"/>
    <lineage>
        <taxon>Bacteria</taxon>
        <taxon>Pseudomonadati</taxon>
        <taxon>Pseudomonadota</taxon>
        <taxon>Gammaproteobacteria</taxon>
        <taxon>Alteromonadales</taxon>
        <taxon>Shewanellaceae</taxon>
        <taxon>Shewanella</taxon>
    </lineage>
</organism>
<dbReference type="Proteomes" id="UP001195903">
    <property type="component" value="Unassembled WGS sequence"/>
</dbReference>
<dbReference type="EMBL" id="JAHEPS010000001">
    <property type="protein sequence ID" value="MBT1443916.1"/>
    <property type="molecule type" value="Genomic_DNA"/>
</dbReference>
<name>A0ABS5V0B8_9GAMM</name>
<protein>
    <submittedName>
        <fullName evidence="2">Transposase</fullName>
    </submittedName>
</protein>
<dbReference type="Pfam" id="PF01527">
    <property type="entry name" value="HTH_Tnp_1"/>
    <property type="match status" value="1"/>
</dbReference>
<reference evidence="2 3" key="1">
    <citation type="submission" date="2021-05" db="EMBL/GenBank/DDBJ databases">
        <title>Shewanella sp. JM162201.</title>
        <authorList>
            <person name="Xu S."/>
            <person name="Li A."/>
        </authorList>
    </citation>
    <scope>NUCLEOTIDE SEQUENCE [LARGE SCALE GENOMIC DNA]</scope>
    <source>
        <strain evidence="2 3">JM162201</strain>
    </source>
</reference>
<comment type="similarity">
    <text evidence="1">Belongs to the transposase 8 family.</text>
</comment>
<evidence type="ECO:0000313" key="2">
    <source>
        <dbReference type="EMBL" id="MBT1443916.1"/>
    </source>
</evidence>
<gene>
    <name evidence="2" type="ORF">KJI95_05180</name>
</gene>
<dbReference type="InterPro" id="IPR002514">
    <property type="entry name" value="Transposase_8"/>
</dbReference>
<keyword evidence="3" id="KW-1185">Reference proteome</keyword>
<accession>A0ABS5V0B8</accession>
<proteinExistence type="inferred from homology"/>
<comment type="caution">
    <text evidence="2">The sequence shown here is derived from an EMBL/GenBank/DDBJ whole genome shotgun (WGS) entry which is preliminary data.</text>
</comment>
<evidence type="ECO:0000256" key="1">
    <source>
        <dbReference type="ARBA" id="ARBA00009964"/>
    </source>
</evidence>
<dbReference type="RefSeq" id="WP_214506065.1">
    <property type="nucleotide sequence ID" value="NZ_JAHEPS010000001.1"/>
</dbReference>
<evidence type="ECO:0000313" key="3">
    <source>
        <dbReference type="Proteomes" id="UP001195903"/>
    </source>
</evidence>
<dbReference type="SUPFAM" id="SSF46689">
    <property type="entry name" value="Homeodomain-like"/>
    <property type="match status" value="1"/>
</dbReference>
<dbReference type="InterPro" id="IPR009057">
    <property type="entry name" value="Homeodomain-like_sf"/>
</dbReference>
<sequence length="77" mass="8895">MMTLSPYSREEAVSAVLEGGQLPSEVARERGIASKTLLKWLRENHQPFESRKVKLQQEIQSLEHRLASLRHEFAHLD</sequence>